<keyword evidence="3" id="KW-0472">Membrane</keyword>
<dbReference type="InterPro" id="IPR000719">
    <property type="entry name" value="Prot_kinase_dom"/>
</dbReference>
<feature type="domain" description="Protein kinase" evidence="17">
    <location>
        <begin position="595"/>
        <end position="857"/>
    </location>
</feature>
<evidence type="ECO:0000256" key="4">
    <source>
        <dbReference type="ARBA" id="ARBA00022527"/>
    </source>
</evidence>
<evidence type="ECO:0000256" key="5">
    <source>
        <dbReference type="ARBA" id="ARBA00022553"/>
    </source>
</evidence>
<evidence type="ECO:0000256" key="10">
    <source>
        <dbReference type="ARBA" id="ARBA00022840"/>
    </source>
</evidence>
<evidence type="ECO:0000256" key="13">
    <source>
        <dbReference type="ARBA" id="ARBA00023180"/>
    </source>
</evidence>
<dbReference type="SUPFAM" id="SSF51110">
    <property type="entry name" value="alpha-D-mannose-specific plant lectins"/>
    <property type="match status" value="1"/>
</dbReference>
<feature type="non-terminal residue" evidence="20">
    <location>
        <position position="1"/>
    </location>
</feature>
<dbReference type="PROSITE" id="PS50948">
    <property type="entry name" value="PAN"/>
    <property type="match status" value="1"/>
</dbReference>
<dbReference type="Pfam" id="PF01453">
    <property type="entry name" value="B_lectin"/>
    <property type="match status" value="1"/>
</dbReference>
<evidence type="ECO:0000256" key="14">
    <source>
        <dbReference type="ARBA" id="ARBA00047899"/>
    </source>
</evidence>
<dbReference type="AlphaFoldDB" id="A0A371EGW9"/>
<keyword evidence="4" id="KW-0723">Serine/threonine-protein kinase</keyword>
<keyword evidence="3" id="KW-1003">Cell membrane</keyword>
<dbReference type="Gene3D" id="3.30.200.20">
    <property type="entry name" value="Phosphorylase Kinase, domain 1"/>
    <property type="match status" value="1"/>
</dbReference>
<keyword evidence="13" id="KW-0325">Glycoprotein</keyword>
<evidence type="ECO:0000256" key="9">
    <source>
        <dbReference type="ARBA" id="ARBA00022777"/>
    </source>
</evidence>
<sequence length="898" mass="101530">MGMVFHIRMSCSGYMAPEYAVDGQFSVKSDVFSFGILVLEVICGRRNKGLYHADDSHNLVGYAWTIWKEGRALELIDLKINESCIESEVLRCLHISLLCVQQYPEDRPTMASVILMLGSEIELVEPKEPGFVCRKVSVDADSHSNQKDTISTNEVTISFSVANDSINVSQSMSDGETLVSKGGKFELGFFSPGSSQKRYLGIWYKNIPIQTIVWVANRANPINDSSGILTVNSKGNLVLSQNGSLVWFTNSQKKAQNPVAELMDSGNLVIRNEGEANPEAYLWQSFDHPSDTLLPGMKLGWDLRTGLQRNLSSWKSPDDPSPGDVYRILELYNYPDIYTLKGTQKVFRNGPWNGLYFSGVPELQNNNIYDLNFVSNKDEIYYTFSLVNNFVISRIVINQTGTGIRYVWVENDKNWEILKPLPKDFCDTYGLCGVYGNCIITQTRVCQCLKGFRPKSPQAWALFDWSQGCVRNKPLSCKDKDKDGFVKFESLKVPDTTHTWLDETIGLEECRAKCLNNCSCMAYANSDIRGAGSGCVMWFGDLIDLKQFQTGKQDLYIRMPASELGTNSRKNKSKNDDIDLPTFDFSSIYKATNHFSESNKLGEGGFGLVYKGKLTEGQEIAVKRLSNSSEQGLDEFINEVMLIAKLQHRNLVKLLGCSIKENEKLLIYEFMPNRSLDYFIFDSTRRKLLGWTQRFEIIGGIARGLLYLHQDSRLKIIHRDLKTSNVLLDSNMNPKISDFGMARIFGGYMPPEYAMHGYFSDKSDVFSFGVIVLEIISGRKNRGYCDPRHHLNLLGHAWRLWIEKSPMELIDDLVNNLADPYEISRYIHIGLLCVQQKPKDRPNMLSVVLMLNGEKLLPEPSQPGFYTGKDHPTMIDSSPGNFDMYSLNGMSNSLLEAR</sequence>
<dbReference type="PROSITE" id="PS50011">
    <property type="entry name" value="PROTEIN_KINASE_DOM"/>
    <property type="match status" value="1"/>
</dbReference>
<evidence type="ECO:0000256" key="11">
    <source>
        <dbReference type="ARBA" id="ARBA00023157"/>
    </source>
</evidence>
<dbReference type="STRING" id="157652.A0A371EGW9"/>
<dbReference type="CDD" id="cd14066">
    <property type="entry name" value="STKc_IRAK"/>
    <property type="match status" value="1"/>
</dbReference>
<evidence type="ECO:0000256" key="8">
    <source>
        <dbReference type="ARBA" id="ARBA00022741"/>
    </source>
</evidence>
<comment type="catalytic activity">
    <reaction evidence="15">
        <text>L-seryl-[protein] + ATP = O-phospho-L-seryl-[protein] + ADP + H(+)</text>
        <dbReference type="Rhea" id="RHEA:17989"/>
        <dbReference type="Rhea" id="RHEA-COMP:9863"/>
        <dbReference type="Rhea" id="RHEA-COMP:11604"/>
        <dbReference type="ChEBI" id="CHEBI:15378"/>
        <dbReference type="ChEBI" id="CHEBI:29999"/>
        <dbReference type="ChEBI" id="CHEBI:30616"/>
        <dbReference type="ChEBI" id="CHEBI:83421"/>
        <dbReference type="ChEBI" id="CHEBI:456216"/>
        <dbReference type="EC" id="2.7.11.1"/>
    </reaction>
</comment>
<dbReference type="PROSITE" id="PS00108">
    <property type="entry name" value="PROTEIN_KINASE_ST"/>
    <property type="match status" value="1"/>
</dbReference>
<comment type="subcellular location">
    <subcellularLocation>
        <location evidence="1">Cell membrane</location>
        <topology evidence="1">Single-pass type I membrane protein</topology>
    </subcellularLocation>
</comment>
<feature type="domain" description="Bulb-type lectin" evidence="18">
    <location>
        <begin position="163"/>
        <end position="283"/>
    </location>
</feature>
<comment type="catalytic activity">
    <reaction evidence="14">
        <text>L-threonyl-[protein] + ATP = O-phospho-L-threonyl-[protein] + ADP + H(+)</text>
        <dbReference type="Rhea" id="RHEA:46608"/>
        <dbReference type="Rhea" id="RHEA-COMP:11060"/>
        <dbReference type="Rhea" id="RHEA-COMP:11605"/>
        <dbReference type="ChEBI" id="CHEBI:15378"/>
        <dbReference type="ChEBI" id="CHEBI:30013"/>
        <dbReference type="ChEBI" id="CHEBI:30616"/>
        <dbReference type="ChEBI" id="CHEBI:61977"/>
        <dbReference type="ChEBI" id="CHEBI:456216"/>
        <dbReference type="EC" id="2.7.11.1"/>
    </reaction>
</comment>
<dbReference type="OrthoDB" id="785331at2759"/>
<dbReference type="GO" id="GO:0004674">
    <property type="term" value="F:protein serine/threonine kinase activity"/>
    <property type="evidence" value="ECO:0007669"/>
    <property type="project" value="UniProtKB-KW"/>
</dbReference>
<dbReference type="PANTHER" id="PTHR27002">
    <property type="entry name" value="RECEPTOR-LIKE SERINE/THREONINE-PROTEIN KINASE SD1-8"/>
    <property type="match status" value="1"/>
</dbReference>
<evidence type="ECO:0000313" key="20">
    <source>
        <dbReference type="EMBL" id="RDX65312.1"/>
    </source>
</evidence>
<keyword evidence="7" id="KW-0732">Signal</keyword>
<keyword evidence="8 16" id="KW-0547">Nucleotide-binding</keyword>
<dbReference type="FunFam" id="3.30.200.20:FF:000195">
    <property type="entry name" value="G-type lectin S-receptor-like serine/threonine-protein kinase"/>
    <property type="match status" value="1"/>
</dbReference>
<dbReference type="Gene3D" id="3.50.4.10">
    <property type="entry name" value="Hepatocyte Growth Factor"/>
    <property type="match status" value="1"/>
</dbReference>
<dbReference type="Pfam" id="PF00954">
    <property type="entry name" value="S_locus_glycop"/>
    <property type="match status" value="1"/>
</dbReference>
<dbReference type="FunFam" id="1.10.510.10:FF:001722">
    <property type="entry name" value="G-type lectin S-receptor-like serine/threonine-protein kinase B120"/>
    <property type="match status" value="1"/>
</dbReference>
<evidence type="ECO:0000256" key="2">
    <source>
        <dbReference type="ARBA" id="ARBA00012513"/>
    </source>
</evidence>
<evidence type="ECO:0000256" key="12">
    <source>
        <dbReference type="ARBA" id="ARBA00023170"/>
    </source>
</evidence>
<keyword evidence="10 16" id="KW-0067">ATP-binding</keyword>
<dbReference type="Gene3D" id="2.90.10.10">
    <property type="entry name" value="Bulb-type lectin domain"/>
    <property type="match status" value="1"/>
</dbReference>
<evidence type="ECO:0000256" key="1">
    <source>
        <dbReference type="ARBA" id="ARBA00004251"/>
    </source>
</evidence>
<proteinExistence type="predicted"/>
<name>A0A371EGW9_MUCPR</name>
<dbReference type="Pfam" id="PF07714">
    <property type="entry name" value="PK_Tyr_Ser-Thr"/>
    <property type="match status" value="2"/>
</dbReference>
<dbReference type="Gene3D" id="1.10.510.10">
    <property type="entry name" value="Transferase(Phosphotransferase) domain 1"/>
    <property type="match status" value="2"/>
</dbReference>
<dbReference type="PROSITE" id="PS00107">
    <property type="entry name" value="PROTEIN_KINASE_ATP"/>
    <property type="match status" value="1"/>
</dbReference>
<gene>
    <name evidence="20" type="ORF">CR513_56037</name>
</gene>
<organism evidence="20 21">
    <name type="scientific">Mucuna pruriens</name>
    <name type="common">Velvet bean</name>
    <name type="synonym">Dolichos pruriens</name>
    <dbReference type="NCBI Taxonomy" id="157652"/>
    <lineage>
        <taxon>Eukaryota</taxon>
        <taxon>Viridiplantae</taxon>
        <taxon>Streptophyta</taxon>
        <taxon>Embryophyta</taxon>
        <taxon>Tracheophyta</taxon>
        <taxon>Spermatophyta</taxon>
        <taxon>Magnoliopsida</taxon>
        <taxon>eudicotyledons</taxon>
        <taxon>Gunneridae</taxon>
        <taxon>Pentapetalae</taxon>
        <taxon>rosids</taxon>
        <taxon>fabids</taxon>
        <taxon>Fabales</taxon>
        <taxon>Fabaceae</taxon>
        <taxon>Papilionoideae</taxon>
        <taxon>50 kb inversion clade</taxon>
        <taxon>NPAAA clade</taxon>
        <taxon>indigoferoid/millettioid clade</taxon>
        <taxon>Phaseoleae</taxon>
        <taxon>Mucuna</taxon>
    </lineage>
</organism>
<dbReference type="CDD" id="cd00028">
    <property type="entry name" value="B_lectin"/>
    <property type="match status" value="1"/>
</dbReference>
<evidence type="ECO:0000256" key="16">
    <source>
        <dbReference type="PROSITE-ProRule" id="PRU10141"/>
    </source>
</evidence>
<dbReference type="InterPro" id="IPR017441">
    <property type="entry name" value="Protein_kinase_ATP_BS"/>
</dbReference>
<keyword evidence="21" id="KW-1185">Reference proteome</keyword>
<dbReference type="InterPro" id="IPR001480">
    <property type="entry name" value="Bulb-type_lectin_dom"/>
</dbReference>
<dbReference type="EMBL" id="QJKJ01013976">
    <property type="protein sequence ID" value="RDX65312.1"/>
    <property type="molecule type" value="Genomic_DNA"/>
</dbReference>
<dbReference type="Proteomes" id="UP000257109">
    <property type="component" value="Unassembled WGS sequence"/>
</dbReference>
<accession>A0A371EGW9</accession>
<dbReference type="GO" id="GO:0005524">
    <property type="term" value="F:ATP binding"/>
    <property type="evidence" value="ECO:0007669"/>
    <property type="project" value="UniProtKB-UniRule"/>
</dbReference>
<evidence type="ECO:0000256" key="15">
    <source>
        <dbReference type="ARBA" id="ARBA00048679"/>
    </source>
</evidence>
<dbReference type="EC" id="2.7.11.1" evidence="2"/>
<dbReference type="InterPro" id="IPR001245">
    <property type="entry name" value="Ser-Thr/Tyr_kinase_cat_dom"/>
</dbReference>
<dbReference type="InterPro" id="IPR008271">
    <property type="entry name" value="Ser/Thr_kinase_AS"/>
</dbReference>
<keyword evidence="5" id="KW-0597">Phosphoprotein</keyword>
<comment type="caution">
    <text evidence="20">The sequence shown here is derived from an EMBL/GenBank/DDBJ whole genome shotgun (WGS) entry which is preliminary data.</text>
</comment>
<dbReference type="Pfam" id="PF08276">
    <property type="entry name" value="PAN_2"/>
    <property type="match status" value="1"/>
</dbReference>
<dbReference type="SMART" id="SM00220">
    <property type="entry name" value="S_TKc"/>
    <property type="match status" value="1"/>
</dbReference>
<dbReference type="FunFam" id="3.50.4.10:FF:000002">
    <property type="entry name" value="G-type lectin S-receptor-like serine/threonine-protein kinase"/>
    <property type="match status" value="1"/>
</dbReference>
<dbReference type="PROSITE" id="PS50927">
    <property type="entry name" value="BULB_LECTIN"/>
    <property type="match status" value="1"/>
</dbReference>
<dbReference type="FunFam" id="2.90.10.10:FF:000001">
    <property type="entry name" value="G-type lectin S-receptor-like serine/threonine-protein kinase"/>
    <property type="match status" value="1"/>
</dbReference>
<reference evidence="20" key="1">
    <citation type="submission" date="2018-05" db="EMBL/GenBank/DDBJ databases">
        <title>Draft genome of Mucuna pruriens seed.</title>
        <authorList>
            <person name="Nnadi N.E."/>
            <person name="Vos R."/>
            <person name="Hasami M.H."/>
            <person name="Devisetty U.K."/>
            <person name="Aguiy J.C."/>
        </authorList>
    </citation>
    <scope>NUCLEOTIDE SEQUENCE [LARGE SCALE GENOMIC DNA]</scope>
    <source>
        <strain evidence="20">JCA_2017</strain>
    </source>
</reference>
<keyword evidence="6" id="KW-0808">Transferase</keyword>
<dbReference type="GO" id="GO:0048544">
    <property type="term" value="P:recognition of pollen"/>
    <property type="evidence" value="ECO:0007669"/>
    <property type="project" value="InterPro"/>
</dbReference>
<dbReference type="FunFam" id="1.10.510.10:FF:000060">
    <property type="entry name" value="G-type lectin S-receptor-like serine/threonine-protein kinase"/>
    <property type="match status" value="1"/>
</dbReference>
<keyword evidence="12" id="KW-0675">Receptor</keyword>
<keyword evidence="11" id="KW-1015">Disulfide bond</keyword>
<dbReference type="SUPFAM" id="SSF56112">
    <property type="entry name" value="Protein kinase-like (PK-like)"/>
    <property type="match status" value="2"/>
</dbReference>
<dbReference type="InterPro" id="IPR036426">
    <property type="entry name" value="Bulb-type_lectin_dom_sf"/>
</dbReference>
<evidence type="ECO:0000313" key="21">
    <source>
        <dbReference type="Proteomes" id="UP000257109"/>
    </source>
</evidence>
<dbReference type="InterPro" id="IPR000858">
    <property type="entry name" value="S_locus_glycoprot_dom"/>
</dbReference>
<evidence type="ECO:0000256" key="7">
    <source>
        <dbReference type="ARBA" id="ARBA00022729"/>
    </source>
</evidence>
<protein>
    <recommendedName>
        <fullName evidence="2">non-specific serine/threonine protein kinase</fullName>
        <ecNumber evidence="2">2.7.11.1</ecNumber>
    </recommendedName>
</protein>
<dbReference type="SMART" id="SM00473">
    <property type="entry name" value="PAN_AP"/>
    <property type="match status" value="1"/>
</dbReference>
<keyword evidence="9" id="KW-0418">Kinase</keyword>
<dbReference type="PANTHER" id="PTHR27002:SF1090">
    <property type="entry name" value="S-LOCUS LECTIN KINASE FAMILY PROTEIN"/>
    <property type="match status" value="1"/>
</dbReference>
<evidence type="ECO:0000259" key="17">
    <source>
        <dbReference type="PROSITE" id="PS50011"/>
    </source>
</evidence>
<dbReference type="CDD" id="cd01098">
    <property type="entry name" value="PAN_AP_plant"/>
    <property type="match status" value="1"/>
</dbReference>
<evidence type="ECO:0000256" key="3">
    <source>
        <dbReference type="ARBA" id="ARBA00022475"/>
    </source>
</evidence>
<dbReference type="InterPro" id="IPR003609">
    <property type="entry name" value="Pan_app"/>
</dbReference>
<evidence type="ECO:0000259" key="18">
    <source>
        <dbReference type="PROSITE" id="PS50927"/>
    </source>
</evidence>
<dbReference type="SMART" id="SM00108">
    <property type="entry name" value="B_lectin"/>
    <property type="match status" value="1"/>
</dbReference>
<dbReference type="GO" id="GO:0030246">
    <property type="term" value="F:carbohydrate binding"/>
    <property type="evidence" value="ECO:0007669"/>
    <property type="project" value="UniProtKB-KW"/>
</dbReference>
<feature type="binding site" evidence="16">
    <location>
        <position position="623"/>
    </location>
    <ligand>
        <name>ATP</name>
        <dbReference type="ChEBI" id="CHEBI:30616"/>
    </ligand>
</feature>
<feature type="domain" description="Apple" evidence="19">
    <location>
        <begin position="477"/>
        <end position="561"/>
    </location>
</feature>
<dbReference type="InterPro" id="IPR011009">
    <property type="entry name" value="Kinase-like_dom_sf"/>
</dbReference>
<evidence type="ECO:0000256" key="6">
    <source>
        <dbReference type="ARBA" id="ARBA00022679"/>
    </source>
</evidence>
<dbReference type="GO" id="GO:0005886">
    <property type="term" value="C:plasma membrane"/>
    <property type="evidence" value="ECO:0007669"/>
    <property type="project" value="UniProtKB-SubCell"/>
</dbReference>
<evidence type="ECO:0000259" key="19">
    <source>
        <dbReference type="PROSITE" id="PS50948"/>
    </source>
</evidence>